<evidence type="ECO:0000256" key="2">
    <source>
        <dbReference type="ARBA" id="ARBA00023015"/>
    </source>
</evidence>
<dbReference type="Proteomes" id="UP000198670">
    <property type="component" value="Unassembled WGS sequence"/>
</dbReference>
<dbReference type="GO" id="GO:0016987">
    <property type="term" value="F:sigma factor activity"/>
    <property type="evidence" value="ECO:0007669"/>
    <property type="project" value="UniProtKB-KW"/>
</dbReference>
<reference evidence="7 8" key="1">
    <citation type="submission" date="2016-10" db="EMBL/GenBank/DDBJ databases">
        <authorList>
            <person name="de Groot N.N."/>
        </authorList>
    </citation>
    <scope>NUCLEOTIDE SEQUENCE [LARGE SCALE GENOMIC DNA]</scope>
    <source>
        <strain evidence="7 8">RK1</strain>
    </source>
</reference>
<evidence type="ECO:0000313" key="7">
    <source>
        <dbReference type="EMBL" id="SFI85146.1"/>
    </source>
</evidence>
<evidence type="ECO:0000256" key="4">
    <source>
        <dbReference type="ARBA" id="ARBA00023163"/>
    </source>
</evidence>
<dbReference type="GO" id="GO:0006352">
    <property type="term" value="P:DNA-templated transcription initiation"/>
    <property type="evidence" value="ECO:0007669"/>
    <property type="project" value="InterPro"/>
</dbReference>
<dbReference type="AlphaFoldDB" id="A0A1I3LKZ8"/>
<dbReference type="InterPro" id="IPR013249">
    <property type="entry name" value="RNA_pol_sigma70_r4_t2"/>
</dbReference>
<accession>A0A1I3LKZ8</accession>
<dbReference type="EMBL" id="FOQO01000006">
    <property type="protein sequence ID" value="SFI85146.1"/>
    <property type="molecule type" value="Genomic_DNA"/>
</dbReference>
<keyword evidence="4" id="KW-0804">Transcription</keyword>
<dbReference type="Pfam" id="PF04542">
    <property type="entry name" value="Sigma70_r2"/>
    <property type="match status" value="1"/>
</dbReference>
<dbReference type="InterPro" id="IPR014284">
    <property type="entry name" value="RNA_pol_sigma-70_dom"/>
</dbReference>
<dbReference type="InterPro" id="IPR039425">
    <property type="entry name" value="RNA_pol_sigma-70-like"/>
</dbReference>
<comment type="similarity">
    <text evidence="1">Belongs to the sigma-70 factor family. ECF subfamily.</text>
</comment>
<dbReference type="Gene3D" id="1.10.1740.10">
    <property type="match status" value="1"/>
</dbReference>
<gene>
    <name evidence="7" type="ORF">SAMN05444682_10660</name>
</gene>
<dbReference type="Pfam" id="PF08281">
    <property type="entry name" value="Sigma70_r4_2"/>
    <property type="match status" value="1"/>
</dbReference>
<dbReference type="Gene3D" id="1.10.10.10">
    <property type="entry name" value="Winged helix-like DNA-binding domain superfamily/Winged helix DNA-binding domain"/>
    <property type="match status" value="1"/>
</dbReference>
<evidence type="ECO:0000256" key="1">
    <source>
        <dbReference type="ARBA" id="ARBA00010641"/>
    </source>
</evidence>
<dbReference type="SUPFAM" id="SSF88659">
    <property type="entry name" value="Sigma3 and sigma4 domains of RNA polymerase sigma factors"/>
    <property type="match status" value="1"/>
</dbReference>
<dbReference type="InterPro" id="IPR013325">
    <property type="entry name" value="RNA_pol_sigma_r2"/>
</dbReference>
<keyword evidence="3" id="KW-0731">Sigma factor</keyword>
<dbReference type="InterPro" id="IPR013324">
    <property type="entry name" value="RNA_pol_sigma_r3/r4-like"/>
</dbReference>
<keyword evidence="8" id="KW-1185">Reference proteome</keyword>
<dbReference type="PANTHER" id="PTHR43133:SF46">
    <property type="entry name" value="RNA POLYMERASE SIGMA-70 FACTOR ECF SUBFAMILY"/>
    <property type="match status" value="1"/>
</dbReference>
<evidence type="ECO:0000259" key="5">
    <source>
        <dbReference type="Pfam" id="PF04542"/>
    </source>
</evidence>
<evidence type="ECO:0000259" key="6">
    <source>
        <dbReference type="Pfam" id="PF08281"/>
    </source>
</evidence>
<dbReference type="STRING" id="1477437.SAMN05444682_10660"/>
<dbReference type="NCBIfam" id="TIGR02937">
    <property type="entry name" value="sigma70-ECF"/>
    <property type="match status" value="1"/>
</dbReference>
<sequence>MIGMFLYDEQSDRELVTLIRESDEKAFAALYKRYNGVLFLHARRLLEDEDEAKDALQELFTKFWIKRQEIEIRSSLSAYLYAALRNQILATFSHKKVMEKYIDSLQQFLEEGQCMTDDWIREKELREQIEKEVALLPAKMRKVFELSRSINLSYKEIAFELDISDKTVKKQMNNALRILKHKIYLVLAFLLFF</sequence>
<protein>
    <submittedName>
        <fullName evidence="7">RNA polymerase sigma-70 factor, ECF subfamily</fullName>
    </submittedName>
</protein>
<dbReference type="InterPro" id="IPR036388">
    <property type="entry name" value="WH-like_DNA-bd_sf"/>
</dbReference>
<dbReference type="SUPFAM" id="SSF88946">
    <property type="entry name" value="Sigma2 domain of RNA polymerase sigma factors"/>
    <property type="match status" value="1"/>
</dbReference>
<keyword evidence="2" id="KW-0805">Transcription regulation</keyword>
<evidence type="ECO:0000256" key="3">
    <source>
        <dbReference type="ARBA" id="ARBA00023082"/>
    </source>
</evidence>
<evidence type="ECO:0000313" key="8">
    <source>
        <dbReference type="Proteomes" id="UP000198670"/>
    </source>
</evidence>
<dbReference type="NCBIfam" id="TIGR02985">
    <property type="entry name" value="Sig70_bacteroi1"/>
    <property type="match status" value="1"/>
</dbReference>
<dbReference type="PANTHER" id="PTHR43133">
    <property type="entry name" value="RNA POLYMERASE ECF-TYPE SIGMA FACTO"/>
    <property type="match status" value="1"/>
</dbReference>
<name>A0A1I3LKZ8_9SPHI</name>
<proteinExistence type="inferred from homology"/>
<organism evidence="7 8">
    <name type="scientific">Parapedobacter indicus</name>
    <dbReference type="NCBI Taxonomy" id="1477437"/>
    <lineage>
        <taxon>Bacteria</taxon>
        <taxon>Pseudomonadati</taxon>
        <taxon>Bacteroidota</taxon>
        <taxon>Sphingobacteriia</taxon>
        <taxon>Sphingobacteriales</taxon>
        <taxon>Sphingobacteriaceae</taxon>
        <taxon>Parapedobacter</taxon>
    </lineage>
</organism>
<dbReference type="InterPro" id="IPR007627">
    <property type="entry name" value="RNA_pol_sigma70_r2"/>
</dbReference>
<dbReference type="RefSeq" id="WP_245893229.1">
    <property type="nucleotide sequence ID" value="NZ_FOQO01000006.1"/>
</dbReference>
<dbReference type="InterPro" id="IPR014327">
    <property type="entry name" value="RNA_pol_sigma70_bacteroid"/>
</dbReference>
<feature type="domain" description="RNA polymerase sigma-70 region 2" evidence="5">
    <location>
        <begin position="30"/>
        <end position="90"/>
    </location>
</feature>
<feature type="domain" description="RNA polymerase sigma factor 70 region 4 type 2" evidence="6">
    <location>
        <begin position="127"/>
        <end position="177"/>
    </location>
</feature>
<dbReference type="GO" id="GO:0003677">
    <property type="term" value="F:DNA binding"/>
    <property type="evidence" value="ECO:0007669"/>
    <property type="project" value="InterPro"/>
</dbReference>